<dbReference type="GeneID" id="23569626"/>
<evidence type="ECO:0000313" key="1">
    <source>
        <dbReference type="EMBL" id="ESA42765.1"/>
    </source>
</evidence>
<reference evidence="1 2" key="1">
    <citation type="journal article" date="2003" name="Nature">
        <title>The genome sequence of the filamentous fungus Neurospora crassa.</title>
        <authorList>
            <person name="Galagan J.E."/>
            <person name="Calvo S.E."/>
            <person name="Borkovich K.A."/>
            <person name="Selker E.U."/>
            <person name="Read N.D."/>
            <person name="Jaffe D."/>
            <person name="FitzHugh W."/>
            <person name="Ma L.J."/>
            <person name="Smirnov S."/>
            <person name="Purcell S."/>
            <person name="Rehman B."/>
            <person name="Elkins T."/>
            <person name="Engels R."/>
            <person name="Wang S."/>
            <person name="Nielsen C.B."/>
            <person name="Butler J."/>
            <person name="Endrizzi M."/>
            <person name="Qui D."/>
            <person name="Ianakiev P."/>
            <person name="Bell-Pedersen D."/>
            <person name="Nelson M.A."/>
            <person name="Werner-Washburne M."/>
            <person name="Selitrennikoff C.P."/>
            <person name="Kinsey J.A."/>
            <person name="Braun E.L."/>
            <person name="Zelter A."/>
            <person name="Schulte U."/>
            <person name="Kothe G.O."/>
            <person name="Jedd G."/>
            <person name="Mewes W."/>
            <person name="Staben C."/>
            <person name="Marcotte E."/>
            <person name="Greenberg D."/>
            <person name="Roy A."/>
            <person name="Foley K."/>
            <person name="Naylor J."/>
            <person name="Stange-Thomann N."/>
            <person name="Barrett R."/>
            <person name="Gnerre S."/>
            <person name="Kamal M."/>
            <person name="Kamvysselis M."/>
            <person name="Mauceli E."/>
            <person name="Bielke C."/>
            <person name="Rudd S."/>
            <person name="Frishman D."/>
            <person name="Krystofova S."/>
            <person name="Rasmussen C."/>
            <person name="Metzenberg R.L."/>
            <person name="Perkins D.D."/>
            <person name="Kroken S."/>
            <person name="Cogoni C."/>
            <person name="Macino G."/>
            <person name="Catcheside D."/>
            <person name="Li W."/>
            <person name="Pratt R.J."/>
            <person name="Osmani S.A."/>
            <person name="DeSouza C.P."/>
            <person name="Glass L."/>
            <person name="Orbach M.J."/>
            <person name="Berglund J.A."/>
            <person name="Voelker R."/>
            <person name="Yarden O."/>
            <person name="Plamann M."/>
            <person name="Seiler S."/>
            <person name="Dunlap J."/>
            <person name="Radford A."/>
            <person name="Aramayo R."/>
            <person name="Natvig D.O."/>
            <person name="Alex L.A."/>
            <person name="Mannhaupt G."/>
            <person name="Ebbole D.J."/>
            <person name="Freitag M."/>
            <person name="Paulsen I."/>
            <person name="Sachs M.S."/>
            <person name="Lander E.S."/>
            <person name="Nusbaum C."/>
            <person name="Birren B."/>
        </authorList>
    </citation>
    <scope>NUCLEOTIDE SEQUENCE [LARGE SCALE GENOMIC DNA]</scope>
    <source>
        <strain evidence="2">ATCC 24698 / 74-OR23-1A / CBS 708.71 / DSM 1257 / FGSC 987</strain>
    </source>
</reference>
<dbReference type="VEuPathDB" id="FungiDB:NCU16738"/>
<dbReference type="AlphaFoldDB" id="V5IMZ6"/>
<organism evidence="1 2">
    <name type="scientific">Neurospora crassa (strain ATCC 24698 / 74-OR23-1A / CBS 708.71 / DSM 1257 / FGSC 987)</name>
    <dbReference type="NCBI Taxonomy" id="367110"/>
    <lineage>
        <taxon>Eukaryota</taxon>
        <taxon>Fungi</taxon>
        <taxon>Dikarya</taxon>
        <taxon>Ascomycota</taxon>
        <taxon>Pezizomycotina</taxon>
        <taxon>Sordariomycetes</taxon>
        <taxon>Sordariomycetidae</taxon>
        <taxon>Sordariales</taxon>
        <taxon>Sordariaceae</taxon>
        <taxon>Neurospora</taxon>
    </lineage>
</organism>
<proteinExistence type="predicted"/>
<accession>V5IMZ6</accession>
<gene>
    <name evidence="1" type="ORF">NCU16738</name>
</gene>
<evidence type="ECO:0000313" key="2">
    <source>
        <dbReference type="Proteomes" id="UP000001805"/>
    </source>
</evidence>
<dbReference type="RefSeq" id="XP_011394359.1">
    <property type="nucleotide sequence ID" value="XM_011396057.1"/>
</dbReference>
<dbReference type="KEGG" id="ncr:NCU16738"/>
<sequence length="158" mass="17827">MSNYAATILPLQSPYPKSMSKAIQLYAMPPPKPSFPCKTTTPSMQPRYALCPKHSSKAPNQRCCPKHTSEALVHPNLQPNPQPNVQPYVQPNIQNAYPKHLSTEDPQSNDQPKFSTNCSTRILNQMTNPNLQPNNQTTYPKRDKWGVRALKHLVRPLS</sequence>
<dbReference type="Proteomes" id="UP000001805">
    <property type="component" value="Chromosome 4, Linkage Group IV"/>
</dbReference>
<dbReference type="InParanoid" id="V5IMZ6"/>
<protein>
    <submittedName>
        <fullName evidence="1">Uncharacterized protein</fullName>
    </submittedName>
</protein>
<dbReference type="EMBL" id="CM002239">
    <property type="protein sequence ID" value="ESA42765.1"/>
    <property type="molecule type" value="Genomic_DNA"/>
</dbReference>
<keyword evidence="2" id="KW-1185">Reference proteome</keyword>
<name>V5IMZ6_NEUCR</name>